<accession>A0A6L2NKU4</accession>
<name>A0A6L2NKU4_TANCI</name>
<evidence type="ECO:0000259" key="2">
    <source>
        <dbReference type="Pfam" id="PF17835"/>
    </source>
</evidence>
<dbReference type="AlphaFoldDB" id="A0A6L2NKU4"/>
<organism evidence="3">
    <name type="scientific">Tanacetum cinerariifolium</name>
    <name type="common">Dalmatian daisy</name>
    <name type="synonym">Chrysanthemum cinerariifolium</name>
    <dbReference type="NCBI Taxonomy" id="118510"/>
    <lineage>
        <taxon>Eukaryota</taxon>
        <taxon>Viridiplantae</taxon>
        <taxon>Streptophyta</taxon>
        <taxon>Embryophyta</taxon>
        <taxon>Tracheophyta</taxon>
        <taxon>Spermatophyta</taxon>
        <taxon>Magnoliopsida</taxon>
        <taxon>eudicotyledons</taxon>
        <taxon>Gunneridae</taxon>
        <taxon>Pentapetalae</taxon>
        <taxon>asterids</taxon>
        <taxon>campanulids</taxon>
        <taxon>Asterales</taxon>
        <taxon>Asteraceae</taxon>
        <taxon>Asteroideae</taxon>
        <taxon>Anthemideae</taxon>
        <taxon>Anthemidinae</taxon>
        <taxon>Tanacetum</taxon>
    </lineage>
</organism>
<sequence>MVMPSVDILHLALRKARRVTPTRGIKNAAKREKNEGTKHLDALMKELTLPSRTYKENFPNKRHLHPYERSLIELTLGDGNYEEVGHKVDSLREKVGSVGKELASLCAQSTSKREAEERLAEGFKRLENIYRSDGKAIDELMQIAKTSRAMPVVDLEMPTLCLVGAPNVGNHLDEYHARVHVKSKPHYFPLMKDRLGLDQCVLFRKKVFDNDHYDLPLIYNVNGHTLHFGRREFCLITGFKFGMLSFRKFGEGDISFHDRVFREKIGEYVKNIDLLSVFEDEERFTNLSDEDSIRVCLLLSLEVIFMGHALGSAIDDVFLRMVDNLEAWNDFPWGEHI</sequence>
<evidence type="ECO:0000313" key="3">
    <source>
        <dbReference type="EMBL" id="GEU86836.1"/>
    </source>
</evidence>
<dbReference type="Gene3D" id="1.20.120.1190">
    <property type="match status" value="1"/>
</dbReference>
<proteinExistence type="predicted"/>
<reference evidence="3" key="1">
    <citation type="journal article" date="2019" name="Sci. Rep.">
        <title>Draft genome of Tanacetum cinerariifolium, the natural source of mosquito coil.</title>
        <authorList>
            <person name="Yamashiro T."/>
            <person name="Shiraishi A."/>
            <person name="Satake H."/>
            <person name="Nakayama K."/>
        </authorList>
    </citation>
    <scope>NUCLEOTIDE SEQUENCE</scope>
</reference>
<evidence type="ECO:0000259" key="1">
    <source>
        <dbReference type="Pfam" id="PF09331"/>
    </source>
</evidence>
<feature type="domain" description="DUF1985" evidence="1">
    <location>
        <begin position="218"/>
        <end position="335"/>
    </location>
</feature>
<dbReference type="InterPro" id="IPR015410">
    <property type="entry name" value="DUF1985"/>
</dbReference>
<dbReference type="InterPro" id="IPR041623">
    <property type="entry name" value="NOG1_N"/>
</dbReference>
<dbReference type="Pfam" id="PF09331">
    <property type="entry name" value="DUF1985"/>
    <property type="match status" value="1"/>
</dbReference>
<gene>
    <name evidence="3" type="ORF">Tci_058814</name>
</gene>
<feature type="domain" description="NOG1 N-terminal helical" evidence="2">
    <location>
        <begin position="1"/>
        <end position="154"/>
    </location>
</feature>
<dbReference type="Pfam" id="PF17835">
    <property type="entry name" value="NOG1_N"/>
    <property type="match status" value="1"/>
</dbReference>
<dbReference type="EMBL" id="BKCJ010009410">
    <property type="protein sequence ID" value="GEU86836.1"/>
    <property type="molecule type" value="Genomic_DNA"/>
</dbReference>
<comment type="caution">
    <text evidence="3">The sequence shown here is derived from an EMBL/GenBank/DDBJ whole genome shotgun (WGS) entry which is preliminary data.</text>
</comment>
<protein>
    <submittedName>
        <fullName evidence="3">Nucleolar GTP-binding protein 1</fullName>
    </submittedName>
</protein>
<dbReference type="PANTHER" id="PTHR45759">
    <property type="entry name" value="NUCLEOLAR GTP-BINDING PROTEIN 1"/>
    <property type="match status" value="1"/>
</dbReference>